<name>A0A7W0IDD8_9ACTN</name>
<accession>A0A7W0IDD8</accession>
<comment type="caution">
    <text evidence="2">The sequence shown here is derived from an EMBL/GenBank/DDBJ whole genome shotgun (WGS) entry which is preliminary data.</text>
</comment>
<reference evidence="2 3" key="1">
    <citation type="submission" date="2020-07" db="EMBL/GenBank/DDBJ databases">
        <title>Streptomyces isolated from Indian soil.</title>
        <authorList>
            <person name="Mandal S."/>
            <person name="Maiti P.K."/>
        </authorList>
    </citation>
    <scope>NUCLEOTIDE SEQUENCE [LARGE SCALE GENOMIC DNA]</scope>
    <source>
        <strain evidence="2 3">PSKA28</strain>
    </source>
</reference>
<dbReference type="RefSeq" id="WP_181662566.1">
    <property type="nucleotide sequence ID" value="NZ_JACEHE010000050.1"/>
</dbReference>
<organism evidence="2 3">
    <name type="scientific">Streptomyces himalayensis subsp. himalayensis</name>
    <dbReference type="NCBI Taxonomy" id="2756131"/>
    <lineage>
        <taxon>Bacteria</taxon>
        <taxon>Bacillati</taxon>
        <taxon>Actinomycetota</taxon>
        <taxon>Actinomycetes</taxon>
        <taxon>Kitasatosporales</taxon>
        <taxon>Streptomycetaceae</taxon>
        <taxon>Streptomyces</taxon>
        <taxon>Streptomyces himalayensis</taxon>
    </lineage>
</organism>
<feature type="region of interest" description="Disordered" evidence="1">
    <location>
        <begin position="283"/>
        <end position="310"/>
    </location>
</feature>
<evidence type="ECO:0000313" key="3">
    <source>
        <dbReference type="Proteomes" id="UP000545761"/>
    </source>
</evidence>
<proteinExistence type="predicted"/>
<protein>
    <submittedName>
        <fullName evidence="2">Uncharacterized protein</fullName>
    </submittedName>
</protein>
<gene>
    <name evidence="2" type="ORF">H1D24_39240</name>
</gene>
<evidence type="ECO:0000256" key="1">
    <source>
        <dbReference type="SAM" id="MobiDB-lite"/>
    </source>
</evidence>
<dbReference type="EMBL" id="JACEHE010000050">
    <property type="protein sequence ID" value="MBA2951633.1"/>
    <property type="molecule type" value="Genomic_DNA"/>
</dbReference>
<feature type="compositionally biased region" description="Basic and acidic residues" evidence="1">
    <location>
        <begin position="300"/>
        <end position="310"/>
    </location>
</feature>
<dbReference type="Proteomes" id="UP000545761">
    <property type="component" value="Unassembled WGS sequence"/>
</dbReference>
<evidence type="ECO:0000313" key="2">
    <source>
        <dbReference type="EMBL" id="MBA2951633.1"/>
    </source>
</evidence>
<dbReference type="AlphaFoldDB" id="A0A7W0IDD8"/>
<sequence>MVNYLLWHTELGELDIRKPDLGRPELPGVWERLLQDRSSPLSRRGLQCGGVCRDQGHVEWMYVYERQGQRIAAHEAKTAERRHISNESPEHQAYKERTVRVATEAGHRAEAEARTKDGKVRSDVLVYGANDMPTGFEIQRSFEPENAIRRRNKASADHGVLAAWHTDDSQMFSRNEVAWTRTDNNLPPKAIRDGAHLQVRGGYRYLHMEKCDERRARPCLTKKTGKCGKWHPVSSVRQISYDDFVRGVAAGEVVQAGVKEFRTTFHFWTTALELDRYEDTIGRSVRPVGPKPRKPATGSSDRDPTCRARPRIEISRGPHLNWRDSSHWSSIDAPCRYCRGLTHLRDDTGRPSHKTCAEAQLGT</sequence>